<evidence type="ECO:0000313" key="10">
    <source>
        <dbReference type="Proteomes" id="UP000271227"/>
    </source>
</evidence>
<feature type="transmembrane region" description="Helical" evidence="7">
    <location>
        <begin position="32"/>
        <end position="50"/>
    </location>
</feature>
<dbReference type="InterPro" id="IPR019476">
    <property type="entry name" value="T4SS_TraD_DNA-bd"/>
</dbReference>
<evidence type="ECO:0000256" key="5">
    <source>
        <dbReference type="ARBA" id="ARBA00023136"/>
    </source>
</evidence>
<sequence>MSRFFDSATTTFVRGAQTTIHEIKMMAQSLRMTLFIAVILISVMAGIQAWNVTSPRDRYIVTTFFTATFKTIVYGNKGTVHYQTLSGKHLRVSAIRFVKSNTAKTVWLKIGSGAVQGALYGLSIASILILIILIFFYYNGRRVAKDFHVRGSRIGTTGELATHFKALGDPGTLSIGGVRLPHFFETMNLAMVGASRTGKSRQIIDALIAIRQGRQKAVIYDFGGLFIKHFYRPGKDYILNPMDERSVEWRPWYDLTEAPHYAQQAHSLFPDERGQEPFWTLSARAVYAALTRKLATFKDRKPSIEDLLYWTLQSKAEDVVDFLEGTEATSAFGKDKTASSVMAHVAAYLQSFNYLKTEGQPFSLRQWVQNEEDEGWLFIATRDDHVDAVRPLISLWMDIVVSAIMTLPENMNRRIFYIIDELTTLNALPSLPKALAHAAKYGGSGIIGYQSKPLLEGKYGNAAAAISGGCHTKCIYRCNDNETCKWAEDAIGSAEQAESNDGISFGINDIRDGRSVNIVRRSQPIVMASEINNLKNLQFYFRAGSNTPVVPIELIYQELPQVAHDFIPRENEKIITEWNTEKMARLPAPSASAKTETDRHPPKPASNDPKAPETLPAEPERGPAATDTAPNSPDTQVAEQGVEPDGPETQSHKTPPGKTDGTASPPTPNVAQTPSDTEPYMHPVIKDAPIQEKPKSPVKKRAQRKQKPAETQHELANLIPDSIRKNTSHGKR</sequence>
<dbReference type="AlphaFoldDB" id="A0A3M0CYB1"/>
<evidence type="ECO:0000313" key="9">
    <source>
        <dbReference type="EMBL" id="RMB09043.1"/>
    </source>
</evidence>
<dbReference type="CDD" id="cd01127">
    <property type="entry name" value="TrwB_TraG_TraD_VirD4"/>
    <property type="match status" value="1"/>
</dbReference>
<feature type="compositionally biased region" description="Polar residues" evidence="6">
    <location>
        <begin position="628"/>
        <end position="638"/>
    </location>
</feature>
<evidence type="ECO:0000256" key="2">
    <source>
        <dbReference type="ARBA" id="ARBA00022475"/>
    </source>
</evidence>
<feature type="compositionally biased region" description="Polar residues" evidence="6">
    <location>
        <begin position="661"/>
        <end position="676"/>
    </location>
</feature>
<dbReference type="Proteomes" id="UP000271227">
    <property type="component" value="Unassembled WGS sequence"/>
</dbReference>
<evidence type="ECO:0000256" key="1">
    <source>
        <dbReference type="ARBA" id="ARBA00004651"/>
    </source>
</evidence>
<dbReference type="EMBL" id="REFR01000010">
    <property type="protein sequence ID" value="RMB09043.1"/>
    <property type="molecule type" value="Genomic_DNA"/>
</dbReference>
<accession>A0A3M0CYB1</accession>
<name>A0A3M0CYB1_9PROT</name>
<feature type="region of interest" description="Disordered" evidence="6">
    <location>
        <begin position="578"/>
        <end position="732"/>
    </location>
</feature>
<feature type="compositionally biased region" description="Basic residues" evidence="6">
    <location>
        <begin position="696"/>
        <end position="706"/>
    </location>
</feature>
<evidence type="ECO:0000256" key="6">
    <source>
        <dbReference type="SAM" id="MobiDB-lite"/>
    </source>
</evidence>
<dbReference type="SUPFAM" id="SSF52540">
    <property type="entry name" value="P-loop containing nucleoside triphosphate hydrolases"/>
    <property type="match status" value="1"/>
</dbReference>
<evidence type="ECO:0000256" key="7">
    <source>
        <dbReference type="SAM" id="Phobius"/>
    </source>
</evidence>
<dbReference type="InParanoid" id="A0A3M0CYB1"/>
<dbReference type="GO" id="GO:0005886">
    <property type="term" value="C:plasma membrane"/>
    <property type="evidence" value="ECO:0007669"/>
    <property type="project" value="UniProtKB-SubCell"/>
</dbReference>
<comment type="caution">
    <text evidence="9">The sequence shown here is derived from an EMBL/GenBank/DDBJ whole genome shotgun (WGS) entry which is preliminary data.</text>
</comment>
<keyword evidence="3 7" id="KW-0812">Transmembrane</keyword>
<organism evidence="9 10">
    <name type="scientific">Eilatimonas milleporae</name>
    <dbReference type="NCBI Taxonomy" id="911205"/>
    <lineage>
        <taxon>Bacteria</taxon>
        <taxon>Pseudomonadati</taxon>
        <taxon>Pseudomonadota</taxon>
        <taxon>Alphaproteobacteria</taxon>
        <taxon>Kordiimonadales</taxon>
        <taxon>Kordiimonadaceae</taxon>
        <taxon>Eilatimonas</taxon>
    </lineage>
</organism>
<dbReference type="InterPro" id="IPR027417">
    <property type="entry name" value="P-loop_NTPase"/>
</dbReference>
<keyword evidence="4 7" id="KW-1133">Transmembrane helix</keyword>
<proteinExistence type="predicted"/>
<reference evidence="9 10" key="1">
    <citation type="submission" date="2018-10" db="EMBL/GenBank/DDBJ databases">
        <title>Genomic Encyclopedia of Archaeal and Bacterial Type Strains, Phase II (KMG-II): from individual species to whole genera.</title>
        <authorList>
            <person name="Goeker M."/>
        </authorList>
    </citation>
    <scope>NUCLEOTIDE SEQUENCE [LARGE SCALE GENOMIC DNA]</scope>
    <source>
        <strain evidence="9 10">DSM 25217</strain>
    </source>
</reference>
<comment type="subcellular location">
    <subcellularLocation>
        <location evidence="1">Cell membrane</location>
        <topology evidence="1">Multi-pass membrane protein</topology>
    </subcellularLocation>
</comment>
<dbReference type="Pfam" id="PF10412">
    <property type="entry name" value="TrwB_AAD_bind"/>
    <property type="match status" value="1"/>
</dbReference>
<dbReference type="PANTHER" id="PTHR37937:SF1">
    <property type="entry name" value="CONJUGATIVE TRANSFER: DNA TRANSPORT"/>
    <property type="match status" value="1"/>
</dbReference>
<dbReference type="Gene3D" id="3.40.50.300">
    <property type="entry name" value="P-loop containing nucleotide triphosphate hydrolases"/>
    <property type="match status" value="2"/>
</dbReference>
<keyword evidence="10" id="KW-1185">Reference proteome</keyword>
<keyword evidence="2" id="KW-1003">Cell membrane</keyword>
<evidence type="ECO:0000259" key="8">
    <source>
        <dbReference type="Pfam" id="PF10412"/>
    </source>
</evidence>
<dbReference type="PANTHER" id="PTHR37937">
    <property type="entry name" value="CONJUGATIVE TRANSFER: DNA TRANSPORT"/>
    <property type="match status" value="1"/>
</dbReference>
<evidence type="ECO:0000256" key="3">
    <source>
        <dbReference type="ARBA" id="ARBA00022692"/>
    </source>
</evidence>
<protein>
    <submittedName>
        <fullName evidence="9">Type IV conjugative transfer system coupling protein TraD</fullName>
    </submittedName>
</protein>
<feature type="transmembrane region" description="Helical" evidence="7">
    <location>
        <begin position="117"/>
        <end position="138"/>
    </location>
</feature>
<dbReference type="InterPro" id="IPR051539">
    <property type="entry name" value="T4SS-coupling_protein"/>
</dbReference>
<gene>
    <name evidence="9" type="ORF">BXY39_1691</name>
</gene>
<feature type="domain" description="Type IV secretion system coupling protein TraD DNA-binding" evidence="8">
    <location>
        <begin position="173"/>
        <end position="554"/>
    </location>
</feature>
<dbReference type="OrthoDB" id="102453at2"/>
<dbReference type="RefSeq" id="WP_121938347.1">
    <property type="nucleotide sequence ID" value="NZ_REFR01000010.1"/>
</dbReference>
<keyword evidence="5 7" id="KW-0472">Membrane</keyword>
<evidence type="ECO:0000256" key="4">
    <source>
        <dbReference type="ARBA" id="ARBA00022989"/>
    </source>
</evidence>